<organism evidence="1 2">
    <name type="scientific">Cuscuta europaea</name>
    <name type="common">European dodder</name>
    <dbReference type="NCBI Taxonomy" id="41803"/>
    <lineage>
        <taxon>Eukaryota</taxon>
        <taxon>Viridiplantae</taxon>
        <taxon>Streptophyta</taxon>
        <taxon>Embryophyta</taxon>
        <taxon>Tracheophyta</taxon>
        <taxon>Spermatophyta</taxon>
        <taxon>Magnoliopsida</taxon>
        <taxon>eudicotyledons</taxon>
        <taxon>Gunneridae</taxon>
        <taxon>Pentapetalae</taxon>
        <taxon>asterids</taxon>
        <taxon>lamiids</taxon>
        <taxon>Solanales</taxon>
        <taxon>Convolvulaceae</taxon>
        <taxon>Cuscuteae</taxon>
        <taxon>Cuscuta</taxon>
        <taxon>Cuscuta subgen. Cuscuta</taxon>
    </lineage>
</organism>
<comment type="caution">
    <text evidence="1">The sequence shown here is derived from an EMBL/GenBank/DDBJ whole genome shotgun (WGS) entry which is preliminary data.</text>
</comment>
<proteinExistence type="predicted"/>
<name>A0A9P0YQ33_CUSEU</name>
<accession>A0A9P0YQ33</accession>
<keyword evidence="2" id="KW-1185">Reference proteome</keyword>
<sequence length="12" mass="1251">MPSLSRIAVACC</sequence>
<dbReference type="Proteomes" id="UP001152484">
    <property type="component" value="Unassembled WGS sequence"/>
</dbReference>
<evidence type="ECO:0000313" key="2">
    <source>
        <dbReference type="Proteomes" id="UP001152484"/>
    </source>
</evidence>
<gene>
    <name evidence="1" type="ORF">CEURO_LOCUS3960</name>
</gene>
<dbReference type="EMBL" id="CAMAPE010000006">
    <property type="protein sequence ID" value="CAH9071253.1"/>
    <property type="molecule type" value="Genomic_DNA"/>
</dbReference>
<evidence type="ECO:0000313" key="1">
    <source>
        <dbReference type="EMBL" id="CAH9071253.1"/>
    </source>
</evidence>
<protein>
    <submittedName>
        <fullName evidence="1">Uncharacterized protein</fullName>
    </submittedName>
</protein>
<reference evidence="1" key="1">
    <citation type="submission" date="2022-07" db="EMBL/GenBank/DDBJ databases">
        <authorList>
            <person name="Macas J."/>
            <person name="Novak P."/>
            <person name="Neumann P."/>
        </authorList>
    </citation>
    <scope>NUCLEOTIDE SEQUENCE</scope>
</reference>